<feature type="transmembrane region" description="Helical" evidence="2">
    <location>
        <begin position="953"/>
        <end position="975"/>
    </location>
</feature>
<proteinExistence type="predicted"/>
<evidence type="ECO:0000256" key="2">
    <source>
        <dbReference type="SAM" id="Phobius"/>
    </source>
</evidence>
<feature type="region of interest" description="Disordered" evidence="1">
    <location>
        <begin position="982"/>
        <end position="1001"/>
    </location>
</feature>
<feature type="region of interest" description="Disordered" evidence="1">
    <location>
        <begin position="545"/>
        <end position="644"/>
    </location>
</feature>
<dbReference type="AlphaFoldDB" id="A0A1J4IZ56"/>
<evidence type="ECO:0000313" key="3">
    <source>
        <dbReference type="EMBL" id="OHS92694.1"/>
    </source>
</evidence>
<organism evidence="3 4">
    <name type="scientific">Tritrichomonas foetus</name>
    <dbReference type="NCBI Taxonomy" id="1144522"/>
    <lineage>
        <taxon>Eukaryota</taxon>
        <taxon>Metamonada</taxon>
        <taxon>Parabasalia</taxon>
        <taxon>Tritrichomonadida</taxon>
        <taxon>Tritrichomonadidae</taxon>
        <taxon>Tritrichomonas</taxon>
    </lineage>
</organism>
<accession>A0A1J4IZ56</accession>
<dbReference type="Proteomes" id="UP000179807">
    <property type="component" value="Unassembled WGS sequence"/>
</dbReference>
<protein>
    <submittedName>
        <fullName evidence="3">Uncharacterized protein</fullName>
    </submittedName>
</protein>
<sequence>MISQKNWFIFSSGSHLKFQFTFYKCSRVYIRCQQKKMFLILIGLLNIKLSETPPNKQAQIRSGEEIKLCYTYDIPDDCTHSDEAYYGSPIVDLITEDDLVGVTKLTIYLTEDFGSLDLSLDDDIFDGIDVTLECSLRGDTHSFSLGAGKINSFVVDSCTISLNDENTAKVNSLSFENNGEITNLKGENFENFNGDISQFPSSIQSSNGAINLEIGSNPITFNSDSWTIKNRKFSASSFPNLHLSFSSLSLTVADGVTSVQPLSLNASNITKTVTLKGDWKSVTSPSRLDITINDQATVKTESWPYSIFDFVFPKRLILNYPFTATPINSEITFTNEVAIDFENYGAGQEDIYSISEEVIFPSKTVFSGQSGIIGKYAPVSCFEPCLISLSNAIIEANSSVKFQQTLIKGQLEVKGQLSGYFKFDSSCDIIFKWKLNQMPQITYHKCDDDELDGYDFIYYDPSETDVNSIKIVFDGESIDGEIDEYNNFLNNQNFTIFSLSGYDDSPCESYLSKITFESSVPYFAGSSNIFEVKCDSGDLQLIASKSIDVETENTPTREQDEQTTEDSQSSKEEIQSTKEEIQETQENPSLEMTTSSYEAIQTPTEAPTNTQPEVNVDEGPEVTEKGSSSTEINLTSNGFDDGNQKYEAKDDQILVVKLDTQTEVTLKANEKTEAEVYVKGSSLGTSINVETANENAVFGIATNKDAKTIVNIPDNDININVLSTETGTISLKTKESNQKTELQLNKGTTINSNLKIEVGSNIALLKIVDFNLYQTGKIFATKESSKANTIQLLAEENLPVEIQSAHFLSGSRATLTNTKVISRIDANVNSSIFIEESFSVNSSSTVVSMKFIEGKENPIVFNFGNVRINSYPKSLSYAAETPIANQSNLKTQEIACGTSFESCESWGNAFQSSETSYTHAKCVSKDGQTCLTLSVTDDNSEGDEAKDNLSPGAIAGIVIAVVVVIVVIIIVIVVVRKKKNDNNSDRSVSEKDSDDIQRDMI</sequence>
<keyword evidence="2" id="KW-0812">Transmembrane</keyword>
<dbReference type="EMBL" id="MLAK01001477">
    <property type="protein sequence ID" value="OHS92694.1"/>
    <property type="molecule type" value="Genomic_DNA"/>
</dbReference>
<keyword evidence="2" id="KW-1133">Transmembrane helix</keyword>
<feature type="compositionally biased region" description="Basic and acidic residues" evidence="1">
    <location>
        <begin position="568"/>
        <end position="581"/>
    </location>
</feature>
<name>A0A1J4IZ56_9EUKA</name>
<evidence type="ECO:0000256" key="1">
    <source>
        <dbReference type="SAM" id="MobiDB-lite"/>
    </source>
</evidence>
<keyword evidence="4" id="KW-1185">Reference proteome</keyword>
<feature type="compositionally biased region" description="Polar residues" evidence="1">
    <location>
        <begin position="625"/>
        <end position="638"/>
    </location>
</feature>
<dbReference type="VEuPathDB" id="TrichDB:TRFO_40979"/>
<comment type="caution">
    <text evidence="3">The sequence shown here is derived from an EMBL/GenBank/DDBJ whole genome shotgun (WGS) entry which is preliminary data.</text>
</comment>
<reference evidence="3" key="1">
    <citation type="submission" date="2016-10" db="EMBL/GenBank/DDBJ databases">
        <authorList>
            <person name="Benchimol M."/>
            <person name="Almeida L.G."/>
            <person name="Vasconcelos A.T."/>
            <person name="Perreira-Neves A."/>
            <person name="Rosa I.A."/>
            <person name="Tasca T."/>
            <person name="Bogo M.R."/>
            <person name="de Souza W."/>
        </authorList>
    </citation>
    <scope>NUCLEOTIDE SEQUENCE [LARGE SCALE GENOMIC DNA]</scope>
    <source>
        <strain evidence="3">K</strain>
    </source>
</reference>
<keyword evidence="2" id="KW-0472">Membrane</keyword>
<gene>
    <name evidence="3" type="ORF">TRFO_40979</name>
</gene>
<dbReference type="GeneID" id="94848219"/>
<evidence type="ECO:0000313" key="4">
    <source>
        <dbReference type="Proteomes" id="UP000179807"/>
    </source>
</evidence>
<dbReference type="RefSeq" id="XP_068345831.1">
    <property type="nucleotide sequence ID" value="XM_068513515.1"/>
</dbReference>
<feature type="compositionally biased region" description="Polar residues" evidence="1">
    <location>
        <begin position="584"/>
        <end position="613"/>
    </location>
</feature>